<dbReference type="InterPro" id="IPR011990">
    <property type="entry name" value="TPR-like_helical_dom_sf"/>
</dbReference>
<dbReference type="SUPFAM" id="SSF48452">
    <property type="entry name" value="TPR-like"/>
    <property type="match status" value="2"/>
</dbReference>
<dbReference type="PROSITE" id="PS50005">
    <property type="entry name" value="TPR"/>
    <property type="match status" value="3"/>
</dbReference>
<dbReference type="Gene3D" id="1.25.40.10">
    <property type="entry name" value="Tetratricopeptide repeat domain"/>
    <property type="match status" value="4"/>
</dbReference>
<sequence length="626" mass="69023">MRNMYMLFFKYRPNQDVSDGFTSVALRLFIIVCLSLPLTTVQALPIFKADNSFAEYSDRSSTNELIVLKGREGAGEFKDVNHLLQQKRYDLLLERANKLIKAGSKTGLAYEVRGVALFLSRDADAAMADFNQAIKLEPNYAGSITKLGIVQMETGLLDEAEKTLLKSIAVDPEERTASQRLGMLYEYQQKNEKAIEYYRLGLEGMSPNYLGVSLGLGKVLNIEKRYRETVDLLVTRIPIVSTVTEGHIILGSAYLGLGDNKAALKRFKRAYRLNPQSREIALGMGRATRGVGDLDEAVAGFQNMAAAFPDWLPAQMELAETLLQLGRFDEANGVFTKAIALGANKLAIEKRKAQYYISIKKHAEAERIYRTLINDRAADSAVFAQLSELLQAQGELDKGVDVLKQGMKALPDNQYLQFRYGAYLASLRDYKEAVVVFQALRDKAPSDPMVLNALSLAQSKAGDTAGAVKTAEHLYELFPGGSREGVFYASRLEADGQVEKAEKIYRGVLESTPDNVVVLNNLANILAQKAEYKEAELLARKANQVVSENGNLMDTLGWILYQQKRYKEAVDVLVAASKVAPNVAVIHYHAGKALAASGQKDKAEIAFSAALKLDNKASWASDAQGK</sequence>
<evidence type="ECO:0000256" key="1">
    <source>
        <dbReference type="PROSITE-ProRule" id="PRU00339"/>
    </source>
</evidence>
<dbReference type="Pfam" id="PF13432">
    <property type="entry name" value="TPR_16"/>
    <property type="match status" value="2"/>
</dbReference>
<dbReference type="Pfam" id="PF14559">
    <property type="entry name" value="TPR_19"/>
    <property type="match status" value="2"/>
</dbReference>
<dbReference type="EMBL" id="CP100390">
    <property type="protein sequence ID" value="UZE95350.1"/>
    <property type="molecule type" value="Genomic_DNA"/>
</dbReference>
<reference evidence="2" key="1">
    <citation type="submission" date="2022-06" db="EMBL/GenBank/DDBJ databases">
        <title>Alkalimarinus sp. nov., isolated from gut of a Alitta virens.</title>
        <authorList>
            <person name="Yang A.I."/>
            <person name="Shin N.-R."/>
        </authorList>
    </citation>
    <scope>NUCLEOTIDE SEQUENCE</scope>
    <source>
        <strain evidence="2">A2M4</strain>
    </source>
</reference>
<accession>A0ABY6MZY6</accession>
<dbReference type="SUPFAM" id="SSF81901">
    <property type="entry name" value="HCP-like"/>
    <property type="match status" value="1"/>
</dbReference>
<dbReference type="Pfam" id="PF13181">
    <property type="entry name" value="TPR_8"/>
    <property type="match status" value="2"/>
</dbReference>
<gene>
    <name evidence="2" type="ORF">NKI27_14940</name>
</gene>
<dbReference type="SMART" id="SM00028">
    <property type="entry name" value="TPR"/>
    <property type="match status" value="9"/>
</dbReference>
<organism evidence="2 3">
    <name type="scientific">Alkalimarinus alittae</name>
    <dbReference type="NCBI Taxonomy" id="2961619"/>
    <lineage>
        <taxon>Bacteria</taxon>
        <taxon>Pseudomonadati</taxon>
        <taxon>Pseudomonadota</taxon>
        <taxon>Gammaproteobacteria</taxon>
        <taxon>Alteromonadales</taxon>
        <taxon>Alteromonadaceae</taxon>
        <taxon>Alkalimarinus</taxon>
    </lineage>
</organism>
<proteinExistence type="predicted"/>
<feature type="repeat" description="TPR" evidence="1">
    <location>
        <begin position="244"/>
        <end position="277"/>
    </location>
</feature>
<protein>
    <submittedName>
        <fullName evidence="2">Tetratricopeptide repeat protein</fullName>
    </submittedName>
</protein>
<dbReference type="RefSeq" id="WP_265046839.1">
    <property type="nucleotide sequence ID" value="NZ_CP100390.1"/>
</dbReference>
<name>A0ABY6MZY6_9ALTE</name>
<evidence type="ECO:0000313" key="2">
    <source>
        <dbReference type="EMBL" id="UZE95350.1"/>
    </source>
</evidence>
<dbReference type="PANTHER" id="PTHR12558">
    <property type="entry name" value="CELL DIVISION CYCLE 16,23,27"/>
    <property type="match status" value="1"/>
</dbReference>
<dbReference type="InterPro" id="IPR019734">
    <property type="entry name" value="TPR_rpt"/>
</dbReference>
<dbReference type="Proteomes" id="UP001163739">
    <property type="component" value="Chromosome"/>
</dbReference>
<dbReference type="PANTHER" id="PTHR12558:SF13">
    <property type="entry name" value="CELL DIVISION CYCLE PROTEIN 27 HOMOLOG"/>
    <property type="match status" value="1"/>
</dbReference>
<evidence type="ECO:0000313" key="3">
    <source>
        <dbReference type="Proteomes" id="UP001163739"/>
    </source>
</evidence>
<keyword evidence="1" id="KW-0802">TPR repeat</keyword>
<keyword evidence="3" id="KW-1185">Reference proteome</keyword>
<feature type="repeat" description="TPR" evidence="1">
    <location>
        <begin position="107"/>
        <end position="140"/>
    </location>
</feature>
<feature type="repeat" description="TPR" evidence="1">
    <location>
        <begin position="141"/>
        <end position="174"/>
    </location>
</feature>